<feature type="compositionally biased region" description="Polar residues" evidence="1">
    <location>
        <begin position="70"/>
        <end position="81"/>
    </location>
</feature>
<proteinExistence type="predicted"/>
<evidence type="ECO:0000256" key="1">
    <source>
        <dbReference type="SAM" id="MobiDB-lite"/>
    </source>
</evidence>
<dbReference type="AlphaFoldDB" id="A0A7I7LFQ8"/>
<keyword evidence="3" id="KW-1185">Reference proteome</keyword>
<protein>
    <submittedName>
        <fullName evidence="2">Uncharacterized protein</fullName>
    </submittedName>
</protein>
<dbReference type="Proteomes" id="UP000467164">
    <property type="component" value="Chromosome"/>
</dbReference>
<evidence type="ECO:0000313" key="3">
    <source>
        <dbReference type="Proteomes" id="UP000467164"/>
    </source>
</evidence>
<accession>A0A7I7LFQ8</accession>
<organism evidence="2 3">
    <name type="scientific">Mycobacterium shottsii</name>
    <dbReference type="NCBI Taxonomy" id="133549"/>
    <lineage>
        <taxon>Bacteria</taxon>
        <taxon>Bacillati</taxon>
        <taxon>Actinomycetota</taxon>
        <taxon>Actinomycetes</taxon>
        <taxon>Mycobacteriales</taxon>
        <taxon>Mycobacteriaceae</taxon>
        <taxon>Mycobacterium</taxon>
        <taxon>Mycobacterium ulcerans group</taxon>
    </lineage>
</organism>
<reference evidence="2 3" key="1">
    <citation type="journal article" date="2019" name="Emerg. Microbes Infect.">
        <title>Comprehensive subspecies identification of 175 nontuberculous mycobacteria species based on 7547 genomic profiles.</title>
        <authorList>
            <person name="Matsumoto Y."/>
            <person name="Kinjo T."/>
            <person name="Motooka D."/>
            <person name="Nabeya D."/>
            <person name="Jung N."/>
            <person name="Uechi K."/>
            <person name="Horii T."/>
            <person name="Iida T."/>
            <person name="Fujita J."/>
            <person name="Nakamura S."/>
        </authorList>
    </citation>
    <scope>NUCLEOTIDE SEQUENCE [LARGE SCALE GENOMIC DNA]</scope>
    <source>
        <strain evidence="2 3">JCM 12657</strain>
    </source>
</reference>
<gene>
    <name evidence="2" type="ORF">MSHO_41960</name>
</gene>
<sequence>MAAYAVLPKNTRGAAVAAVADQASVTAGSGSGSAPGGATIAAVAVPLAASAPGAANPADRAEGLVVTPGSTGTAVAEQSNRGAAGALRAPRIADADAEPADPTMAAIADQPPASTARAAGHSGCTGPADPAIAAVANQPRGATGAPGLTG</sequence>
<dbReference type="KEGG" id="msho:MSHO_41960"/>
<name>A0A7I7LFQ8_9MYCO</name>
<dbReference type="EMBL" id="AP022572">
    <property type="protein sequence ID" value="BBX58851.1"/>
    <property type="molecule type" value="Genomic_DNA"/>
</dbReference>
<feature type="region of interest" description="Disordered" evidence="1">
    <location>
        <begin position="105"/>
        <end position="150"/>
    </location>
</feature>
<feature type="region of interest" description="Disordered" evidence="1">
    <location>
        <begin position="70"/>
        <end position="89"/>
    </location>
</feature>
<evidence type="ECO:0000313" key="2">
    <source>
        <dbReference type="EMBL" id="BBX58851.1"/>
    </source>
</evidence>